<keyword evidence="2" id="KW-1133">Transmembrane helix</keyword>
<sequence>QQYNFRSHPVQLGTILANSNIFTKYFPTYSTNMAKFILFAALCILSAAVSNAAFNKEEAIKNFMTRAEECRGEVGAADSDIQDIVAKVPASSKEGKCLRSCLMKKYGAMDSNGKFVKSVADQHAQDFTDGDADKLKTAREIIDACADIAVPDDHCEATEVYGKCFMDQAKAHGIQKFDF</sequence>
<evidence type="ECO:0000256" key="2">
    <source>
        <dbReference type="SAM" id="Phobius"/>
    </source>
</evidence>
<dbReference type="InterPro" id="IPR006170">
    <property type="entry name" value="PBP/GOBP"/>
</dbReference>
<name>A0A034WWL7_BACDO</name>
<protein>
    <submittedName>
        <fullName evidence="3">Pheromone-binding protein-related protein 5</fullName>
    </submittedName>
</protein>
<evidence type="ECO:0000313" key="3">
    <source>
        <dbReference type="EMBL" id="JAC58712.1"/>
    </source>
</evidence>
<organism evidence="3">
    <name type="scientific">Bactrocera dorsalis</name>
    <name type="common">Oriental fruit fly</name>
    <name type="synonym">Dacus dorsalis</name>
    <dbReference type="NCBI Taxonomy" id="27457"/>
    <lineage>
        <taxon>Eukaryota</taxon>
        <taxon>Metazoa</taxon>
        <taxon>Ecdysozoa</taxon>
        <taxon>Arthropoda</taxon>
        <taxon>Hexapoda</taxon>
        <taxon>Insecta</taxon>
        <taxon>Pterygota</taxon>
        <taxon>Neoptera</taxon>
        <taxon>Endopterygota</taxon>
        <taxon>Diptera</taxon>
        <taxon>Brachycera</taxon>
        <taxon>Muscomorpha</taxon>
        <taxon>Tephritoidea</taxon>
        <taxon>Tephritidae</taxon>
        <taxon>Bactrocera</taxon>
        <taxon>Bactrocera</taxon>
    </lineage>
</organism>
<dbReference type="EMBL" id="GAKP01000240">
    <property type="protein sequence ID" value="JAC58712.1"/>
    <property type="molecule type" value="Transcribed_RNA"/>
</dbReference>
<dbReference type="GO" id="GO:0005549">
    <property type="term" value="F:odorant binding"/>
    <property type="evidence" value="ECO:0007669"/>
    <property type="project" value="InterPro"/>
</dbReference>
<dbReference type="PANTHER" id="PTHR11857">
    <property type="entry name" value="ODORANT BINDING PROTEIN-RELATED"/>
    <property type="match status" value="1"/>
</dbReference>
<dbReference type="PANTHER" id="PTHR11857:SF42">
    <property type="entry name" value="GENERAL ODORANT-BINDING PROTEIN 19D-RELATED"/>
    <property type="match status" value="1"/>
</dbReference>
<accession>A0A034WWL7</accession>
<dbReference type="SMART" id="SM00708">
    <property type="entry name" value="PhBP"/>
    <property type="match status" value="1"/>
</dbReference>
<keyword evidence="1" id="KW-0732">Signal</keyword>
<dbReference type="SUPFAM" id="SSF47565">
    <property type="entry name" value="Insect pheromone/odorant-binding proteins"/>
    <property type="match status" value="1"/>
</dbReference>
<feature type="transmembrane region" description="Helical" evidence="2">
    <location>
        <begin position="36"/>
        <end position="54"/>
    </location>
</feature>
<dbReference type="AlphaFoldDB" id="A0A034WWL7"/>
<feature type="non-terminal residue" evidence="3">
    <location>
        <position position="1"/>
    </location>
</feature>
<dbReference type="CDD" id="cd23992">
    <property type="entry name" value="PBP_GOBP"/>
    <property type="match status" value="1"/>
</dbReference>
<evidence type="ECO:0000256" key="1">
    <source>
        <dbReference type="ARBA" id="ARBA00022729"/>
    </source>
</evidence>
<keyword evidence="2" id="KW-0812">Transmembrane</keyword>
<gene>
    <name evidence="3" type="primary">PBP5</name>
</gene>
<dbReference type="GO" id="GO:0005615">
    <property type="term" value="C:extracellular space"/>
    <property type="evidence" value="ECO:0007669"/>
    <property type="project" value="TreeGrafter"/>
</dbReference>
<dbReference type="OrthoDB" id="6595846at2759"/>
<dbReference type="GO" id="GO:0007608">
    <property type="term" value="P:sensory perception of smell"/>
    <property type="evidence" value="ECO:0007669"/>
    <property type="project" value="TreeGrafter"/>
</dbReference>
<proteinExistence type="predicted"/>
<keyword evidence="2" id="KW-0472">Membrane</keyword>
<reference evidence="3" key="1">
    <citation type="journal article" date="2014" name="BMC Genomics">
        <title>Characterizing the developmental transcriptome of the oriental fruit fly, Bactrocera dorsalis (Diptera: Tephritidae) through comparative genomic analysis with Drosophila melanogaster utilizing modENCODE datasets.</title>
        <authorList>
            <person name="Geib S.M."/>
            <person name="Calla B."/>
            <person name="Hall B."/>
            <person name="Hou S."/>
            <person name="Manoukis N.C."/>
        </authorList>
    </citation>
    <scope>NUCLEOTIDE SEQUENCE</scope>
    <source>
        <strain evidence="3">Punador</strain>
    </source>
</reference>
<dbReference type="Gene3D" id="1.10.238.20">
    <property type="entry name" value="Pheromone/general odorant binding protein domain"/>
    <property type="match status" value="1"/>
</dbReference>
<dbReference type="InterPro" id="IPR036728">
    <property type="entry name" value="PBP_GOBP_sf"/>
</dbReference>
<dbReference type="Pfam" id="PF01395">
    <property type="entry name" value="PBP_GOBP"/>
    <property type="match status" value="1"/>
</dbReference>